<evidence type="ECO:0008006" key="12">
    <source>
        <dbReference type="Google" id="ProtNLM"/>
    </source>
</evidence>
<reference evidence="10 11" key="1">
    <citation type="submission" date="2024-01" db="EMBL/GenBank/DDBJ databases">
        <title>A draft genome for the cacao thread blight pathogen Marasmiellus scandens.</title>
        <authorList>
            <person name="Baruah I.K."/>
            <person name="Leung J."/>
            <person name="Bukari Y."/>
            <person name="Amoako-Attah I."/>
            <person name="Meinhardt L.W."/>
            <person name="Bailey B.A."/>
            <person name="Cohen S.P."/>
        </authorList>
    </citation>
    <scope>NUCLEOTIDE SEQUENCE [LARGE SCALE GENOMIC DNA]</scope>
    <source>
        <strain evidence="10 11">GH-19</strain>
    </source>
</reference>
<sequence>MAVEIIDIHVRNDKDNALAMRNQVVQGLSKPNGTKTLPTMLLYDERGLRLYDDITTKAPEYYLFGAEEEILKSKADEIVRVMHHTTGVVDGEIALELGAGSLRKTSHVLLGLSHLVETANNRPPITYFALDLEQRELERTLGEIAMSDIGKHLEGKVATKGMWGTYDDGLKYVENTGLHVATERLSKLPTKDRDSSPSSSVSSSLDSRSESQDDAASSPPSTPNDIQPPLHIMFLGSSLGNFGREEGADFLRCLPLRPGSNDTLLLGMDHDNDKAMIEEAYNDPQGYTKEFIMNGLKAAGRVLGDENLFNEDKWEYVNRYDLEKRRHEAFYQSKTAQTIQIPSSGEKVSFLENELVKVEESFKFSDIDAYALFSESNLRPVQRWTDSSRKYSLWLLERPAFIFPLLSSPHACNGAGELVPQKKYSKSPFGTPSPQEWSNLWALWDCITLRMIPPSMLYQKPIDLRHICLFYLGHIPTFLDIHLTRLLQEPHTEPEYFKDIFERGIDPNVDDPTQCHTHSEVPQHDEDWPTLSAILQFKARVRSRLLQIYDDVDAGKRTLTRKMGRVLWMTYEHEAMHAETLLYMLLQRAGTGTLPPPGFAIPEWTSLASYWDSLPVPEESTATLGPAKVILGHDDLESEDEVASDVETHEFGWDNEHPRREVEVPKFRIEWRPVTNGQFYEVYQKDKKDAFQLPASWVEKEGEMHVRTLYGPVPMKIAQHWPIITSYDNLSTYATVKGGRIPTEPELRLFYDKFESGYEGGANVGLRNWHPIPATTGTTKASGAGHNGGVWEWTSTLFDKYEGFVPSKLYPGYSMDFFDGAHQVVIGGSYATIPRMTERRSMRNWYQRNYPFPWVGARVAYDL</sequence>
<feature type="domain" description="Sulfatase-modifying factor enzyme-like" evidence="7">
    <location>
        <begin position="650"/>
        <end position="747"/>
    </location>
</feature>
<comment type="pathway">
    <text evidence="5">Amino-acid biosynthesis; ergothioneine biosynthesis.</text>
</comment>
<keyword evidence="4" id="KW-0408">Iron</keyword>
<dbReference type="SUPFAM" id="SSF56436">
    <property type="entry name" value="C-type lectin-like"/>
    <property type="match status" value="1"/>
</dbReference>
<keyword evidence="3" id="KW-0560">Oxidoreductase</keyword>
<dbReference type="InterPro" id="IPR029063">
    <property type="entry name" value="SAM-dependent_MTases_sf"/>
</dbReference>
<dbReference type="PANTHER" id="PTHR43397:SF1">
    <property type="entry name" value="ERGOTHIONEINE BIOSYNTHESIS PROTEIN 1"/>
    <property type="match status" value="1"/>
</dbReference>
<dbReference type="Pfam" id="PF03781">
    <property type="entry name" value="FGE-sulfatase"/>
    <property type="match status" value="2"/>
</dbReference>
<organism evidence="10 11">
    <name type="scientific">Marasmiellus scandens</name>
    <dbReference type="NCBI Taxonomy" id="2682957"/>
    <lineage>
        <taxon>Eukaryota</taxon>
        <taxon>Fungi</taxon>
        <taxon>Dikarya</taxon>
        <taxon>Basidiomycota</taxon>
        <taxon>Agaricomycotina</taxon>
        <taxon>Agaricomycetes</taxon>
        <taxon>Agaricomycetidae</taxon>
        <taxon>Agaricales</taxon>
        <taxon>Marasmiineae</taxon>
        <taxon>Omphalotaceae</taxon>
        <taxon>Marasmiellus</taxon>
    </lineage>
</organism>
<keyword evidence="2" id="KW-0808">Transferase</keyword>
<dbReference type="InterPro" id="IPR016187">
    <property type="entry name" value="CTDL_fold"/>
</dbReference>
<protein>
    <recommendedName>
        <fullName evidence="12">DUF323 domain-containing protein</fullName>
    </recommendedName>
</protein>
<proteinExistence type="predicted"/>
<dbReference type="Pfam" id="PF10017">
    <property type="entry name" value="Methyltransf_33"/>
    <property type="match status" value="2"/>
</dbReference>
<comment type="caution">
    <text evidence="10">The sequence shown here is derived from an EMBL/GenBank/DDBJ whole genome shotgun (WGS) entry which is preliminary data.</text>
</comment>
<evidence type="ECO:0000256" key="6">
    <source>
        <dbReference type="SAM" id="MobiDB-lite"/>
    </source>
</evidence>
<dbReference type="InterPro" id="IPR042095">
    <property type="entry name" value="SUMF_sf"/>
</dbReference>
<dbReference type="InterPro" id="IPR019257">
    <property type="entry name" value="MeTrfase_dom"/>
</dbReference>
<evidence type="ECO:0000313" key="11">
    <source>
        <dbReference type="Proteomes" id="UP001498398"/>
    </source>
</evidence>
<evidence type="ECO:0000256" key="2">
    <source>
        <dbReference type="ARBA" id="ARBA00022679"/>
    </source>
</evidence>
<feature type="compositionally biased region" description="Low complexity" evidence="6">
    <location>
        <begin position="196"/>
        <end position="206"/>
    </location>
</feature>
<evidence type="ECO:0000259" key="7">
    <source>
        <dbReference type="Pfam" id="PF03781"/>
    </source>
</evidence>
<evidence type="ECO:0000256" key="5">
    <source>
        <dbReference type="ARBA" id="ARBA00037882"/>
    </source>
</evidence>
<feature type="domain" description="Histidine-specific methyltransferase SAM-dependent" evidence="8">
    <location>
        <begin position="20"/>
        <end position="175"/>
    </location>
</feature>
<evidence type="ECO:0000259" key="9">
    <source>
        <dbReference type="Pfam" id="PF12867"/>
    </source>
</evidence>
<dbReference type="Proteomes" id="UP001498398">
    <property type="component" value="Unassembled WGS sequence"/>
</dbReference>
<feature type="domain" description="Histidine-specific methyltransferase SAM-dependent" evidence="8">
    <location>
        <begin position="226"/>
        <end position="397"/>
    </location>
</feature>
<evidence type="ECO:0000256" key="3">
    <source>
        <dbReference type="ARBA" id="ARBA00023002"/>
    </source>
</evidence>
<accession>A0ABR1K176</accession>
<name>A0ABR1K176_9AGAR</name>
<feature type="compositionally biased region" description="Basic and acidic residues" evidence="6">
    <location>
        <begin position="184"/>
        <end position="195"/>
    </location>
</feature>
<dbReference type="Gene3D" id="3.40.50.150">
    <property type="entry name" value="Vaccinia Virus protein VP39"/>
    <property type="match status" value="1"/>
</dbReference>
<dbReference type="InterPro" id="IPR005532">
    <property type="entry name" value="SUMF_dom"/>
</dbReference>
<feature type="domain" description="Sulfatase-modifying factor enzyme-like" evidence="7">
    <location>
        <begin position="787"/>
        <end position="860"/>
    </location>
</feature>
<dbReference type="InterPro" id="IPR024775">
    <property type="entry name" value="DinB-like"/>
</dbReference>
<gene>
    <name evidence="10" type="ORF">VKT23_003417</name>
</gene>
<dbReference type="Pfam" id="PF12867">
    <property type="entry name" value="DinB_2"/>
    <property type="match status" value="1"/>
</dbReference>
<evidence type="ECO:0000259" key="8">
    <source>
        <dbReference type="Pfam" id="PF10017"/>
    </source>
</evidence>
<keyword evidence="1" id="KW-0489">Methyltransferase</keyword>
<evidence type="ECO:0000256" key="4">
    <source>
        <dbReference type="ARBA" id="ARBA00023004"/>
    </source>
</evidence>
<dbReference type="Gene3D" id="3.90.1580.10">
    <property type="entry name" value="paralog of FGE (formylglycine-generating enzyme)"/>
    <property type="match status" value="1"/>
</dbReference>
<evidence type="ECO:0000313" key="10">
    <source>
        <dbReference type="EMBL" id="KAK7468921.1"/>
    </source>
</evidence>
<dbReference type="PANTHER" id="PTHR43397">
    <property type="entry name" value="ERGOTHIONEINE BIOSYNTHESIS PROTEIN 1"/>
    <property type="match status" value="1"/>
</dbReference>
<feature type="region of interest" description="Disordered" evidence="6">
    <location>
        <begin position="184"/>
        <end position="230"/>
    </location>
</feature>
<dbReference type="EMBL" id="JBANRG010000003">
    <property type="protein sequence ID" value="KAK7468921.1"/>
    <property type="molecule type" value="Genomic_DNA"/>
</dbReference>
<keyword evidence="11" id="KW-1185">Reference proteome</keyword>
<evidence type="ECO:0000256" key="1">
    <source>
        <dbReference type="ARBA" id="ARBA00022603"/>
    </source>
</evidence>
<dbReference type="InterPro" id="IPR051128">
    <property type="entry name" value="EgtD_Methyltrsf_superfamily"/>
</dbReference>
<feature type="domain" description="DinB-like" evidence="9">
    <location>
        <begin position="436"/>
        <end position="580"/>
    </location>
</feature>